<gene>
    <name evidence="3" type="ORF">CLPU_11c00980</name>
</gene>
<dbReference type="PANTHER" id="PTHR40448">
    <property type="entry name" value="TWO-COMPONENT SENSOR HISTIDINE KINASE"/>
    <property type="match status" value="1"/>
</dbReference>
<sequence>MLSSLFWKILNIVTTTIEWYVFRFILGKVSSLKEDKLTLNISFTMLILVTTTLNFMNVSPNIKLSTGVVIGFIFYIFNYEVSILKSIVVCLIYWMLLLSFDSISAGIVLTINSISNVNKILNNNIFRLELIIISKLLLLSLIPIFKIFRLQVDIKKRDFIYVCIPIIANILSIIVIFGYAFEEGRNSFIENIVIFIVSSLLLLSNISLIIVIHNIIRDSKLRLENSMIKEKIDMQYNYYLKLQDNQMRIRKLYHDMKNHMICIENIYGNSDVTKNYIDSINLEINSCEPVFETGNMILDIILSEKKSICDKNNIEFFADINFLKCNFIDMIDVCSIFSNILDNAIEACNKIDDENIGKYIRIRGTIVKEFFILKVENSKANKIITKNNKVITDKKDSFLHGIGINSIKNSIEKYNGEVVADYSEDKFIMNIYIPLQ</sequence>
<keyword evidence="3" id="KW-0808">Transferase</keyword>
<dbReference type="STRING" id="1503.CLPU_11c00980"/>
<keyword evidence="1" id="KW-0812">Transmembrane</keyword>
<comment type="caution">
    <text evidence="3">The sequence shown here is derived from an EMBL/GenBank/DDBJ whole genome shotgun (WGS) entry which is preliminary data.</text>
</comment>
<dbReference type="CDD" id="cd16935">
    <property type="entry name" value="HATPase_AgrC-ComD-like"/>
    <property type="match status" value="1"/>
</dbReference>
<evidence type="ECO:0000259" key="2">
    <source>
        <dbReference type="Pfam" id="PF14501"/>
    </source>
</evidence>
<reference evidence="4" key="1">
    <citation type="submission" date="2015-07" db="EMBL/GenBank/DDBJ databases">
        <title>Draft genome sequence of the purine-degrading Gottschalkia purinilyticum DSM 1384 (formerly Clostridium purinilyticum).</title>
        <authorList>
            <person name="Poehlein A."/>
            <person name="Schiel-Bengelsdorf B."/>
            <person name="Bengelsdorf F.R."/>
            <person name="Daniel R."/>
            <person name="Duerre P."/>
        </authorList>
    </citation>
    <scope>NUCLEOTIDE SEQUENCE [LARGE SCALE GENOMIC DNA]</scope>
    <source>
        <strain evidence="4">DSM 1384</strain>
    </source>
</reference>
<organism evidence="3 4">
    <name type="scientific">Gottschalkia purinilytica</name>
    <name type="common">Clostridium purinilyticum</name>
    <dbReference type="NCBI Taxonomy" id="1503"/>
    <lineage>
        <taxon>Bacteria</taxon>
        <taxon>Bacillati</taxon>
        <taxon>Bacillota</taxon>
        <taxon>Tissierellia</taxon>
        <taxon>Tissierellales</taxon>
        <taxon>Gottschalkiaceae</taxon>
        <taxon>Gottschalkia</taxon>
    </lineage>
</organism>
<keyword evidence="4" id="KW-1185">Reference proteome</keyword>
<proteinExistence type="predicted"/>
<feature type="domain" description="Sensor histidine kinase NatK-like C-terminal" evidence="2">
    <location>
        <begin position="329"/>
        <end position="434"/>
    </location>
</feature>
<dbReference type="EMBL" id="LGSS01000011">
    <property type="protein sequence ID" value="KNF07929.1"/>
    <property type="molecule type" value="Genomic_DNA"/>
</dbReference>
<dbReference type="GO" id="GO:0042802">
    <property type="term" value="F:identical protein binding"/>
    <property type="evidence" value="ECO:0007669"/>
    <property type="project" value="TreeGrafter"/>
</dbReference>
<protein>
    <submittedName>
        <fullName evidence="3">Two-component signal transduction sensor histidine kinase</fullName>
        <ecNumber evidence="3">2.7.13.3</ecNumber>
    </submittedName>
</protein>
<feature type="transmembrane region" description="Helical" evidence="1">
    <location>
        <begin position="126"/>
        <end position="147"/>
    </location>
</feature>
<feature type="transmembrane region" description="Helical" evidence="1">
    <location>
        <begin position="62"/>
        <end position="79"/>
    </location>
</feature>
<dbReference type="InterPro" id="IPR032834">
    <property type="entry name" value="NatK-like_C"/>
</dbReference>
<dbReference type="OrthoDB" id="1634477at2"/>
<feature type="transmembrane region" description="Helical" evidence="1">
    <location>
        <begin position="37"/>
        <end position="56"/>
    </location>
</feature>
<dbReference type="Gene3D" id="3.30.565.10">
    <property type="entry name" value="Histidine kinase-like ATPase, C-terminal domain"/>
    <property type="match status" value="1"/>
</dbReference>
<dbReference type="RefSeq" id="WP_082154197.1">
    <property type="nucleotide sequence ID" value="NZ_LGSS01000011.1"/>
</dbReference>
<dbReference type="Pfam" id="PF14501">
    <property type="entry name" value="HATPase_c_5"/>
    <property type="match status" value="1"/>
</dbReference>
<feature type="transmembrane region" description="Helical" evidence="1">
    <location>
        <begin position="159"/>
        <end position="180"/>
    </location>
</feature>
<dbReference type="PATRIC" id="fig|1503.3.peg.262"/>
<dbReference type="GO" id="GO:0004673">
    <property type="term" value="F:protein histidine kinase activity"/>
    <property type="evidence" value="ECO:0007669"/>
    <property type="project" value="UniProtKB-EC"/>
</dbReference>
<keyword evidence="1" id="KW-1133">Transmembrane helix</keyword>
<feature type="transmembrane region" description="Helical" evidence="1">
    <location>
        <begin position="192"/>
        <end position="216"/>
    </location>
</feature>
<evidence type="ECO:0000313" key="3">
    <source>
        <dbReference type="EMBL" id="KNF07929.1"/>
    </source>
</evidence>
<feature type="transmembrane region" description="Helical" evidence="1">
    <location>
        <begin position="91"/>
        <end position="114"/>
    </location>
</feature>
<dbReference type="Proteomes" id="UP000037267">
    <property type="component" value="Unassembled WGS sequence"/>
</dbReference>
<keyword evidence="1" id="KW-0472">Membrane</keyword>
<name>A0A0L0W8Q8_GOTPU</name>
<feature type="transmembrane region" description="Helical" evidence="1">
    <location>
        <begin position="6"/>
        <end position="25"/>
    </location>
</feature>
<keyword evidence="3" id="KW-0418">Kinase</keyword>
<evidence type="ECO:0000256" key="1">
    <source>
        <dbReference type="SAM" id="Phobius"/>
    </source>
</evidence>
<dbReference type="EC" id="2.7.13.3" evidence="3"/>
<evidence type="ECO:0000313" key="4">
    <source>
        <dbReference type="Proteomes" id="UP000037267"/>
    </source>
</evidence>
<dbReference type="AlphaFoldDB" id="A0A0L0W8Q8"/>
<dbReference type="PANTHER" id="PTHR40448:SF1">
    <property type="entry name" value="TWO-COMPONENT SENSOR HISTIDINE KINASE"/>
    <property type="match status" value="1"/>
</dbReference>
<accession>A0A0L0W8Q8</accession>
<dbReference type="InterPro" id="IPR036890">
    <property type="entry name" value="HATPase_C_sf"/>
</dbReference>
<dbReference type="SUPFAM" id="SSF55874">
    <property type="entry name" value="ATPase domain of HSP90 chaperone/DNA topoisomerase II/histidine kinase"/>
    <property type="match status" value="1"/>
</dbReference>